<evidence type="ECO:0000313" key="2">
    <source>
        <dbReference type="Proteomes" id="UP000317378"/>
    </source>
</evidence>
<comment type="caution">
    <text evidence="1">The sequence shown here is derived from an EMBL/GenBank/DDBJ whole genome shotgun (WGS) entry which is preliminary data.</text>
</comment>
<keyword evidence="2" id="KW-1185">Reference proteome</keyword>
<sequence>MPRVVVVDMGRGDLTDDEWERLRPFLPVSNGRCDRWRSHRQVIDGILHRVWTGVSRNWAGRLIHLPCQVRGGTRSVRSTGAGRRRIR</sequence>
<dbReference type="Proteomes" id="UP000317378">
    <property type="component" value="Unassembled WGS sequence"/>
</dbReference>
<gene>
    <name evidence="1" type="ORF">FGD71_000120</name>
</gene>
<name>A0A505DS51_9ACTN</name>
<evidence type="ECO:0000313" key="1">
    <source>
        <dbReference type="EMBL" id="TPQ24174.1"/>
    </source>
</evidence>
<accession>A0A505DS51</accession>
<dbReference type="EMBL" id="VCHX02000005">
    <property type="protein sequence ID" value="TPQ24174.1"/>
    <property type="molecule type" value="Genomic_DNA"/>
</dbReference>
<protein>
    <submittedName>
        <fullName evidence="1">Transposase</fullName>
    </submittedName>
</protein>
<dbReference type="AlphaFoldDB" id="A0A505DS51"/>
<proteinExistence type="predicted"/>
<reference evidence="1 2" key="1">
    <citation type="submission" date="2019-06" db="EMBL/GenBank/DDBJ databases">
        <title>Streptomyces sporangiiformans sp. nov., a novel actinomycete isolated from soil in Mount Song.</title>
        <authorList>
            <person name="Han L."/>
        </authorList>
    </citation>
    <scope>NUCLEOTIDE SEQUENCE [LARGE SCALE GENOMIC DNA]</scope>
    <source>
        <strain evidence="1 2">NEAU-SSA 1</strain>
    </source>
</reference>
<organism evidence="1 2">
    <name type="scientific">Streptomyces sporangiiformans</name>
    <dbReference type="NCBI Taxonomy" id="2315329"/>
    <lineage>
        <taxon>Bacteria</taxon>
        <taxon>Bacillati</taxon>
        <taxon>Actinomycetota</taxon>
        <taxon>Actinomycetes</taxon>
        <taxon>Kitasatosporales</taxon>
        <taxon>Streptomycetaceae</taxon>
        <taxon>Streptomyces</taxon>
    </lineage>
</organism>